<dbReference type="RefSeq" id="WP_011735845.1">
    <property type="nucleotide sequence ID" value="NC_008609.1"/>
</dbReference>
<dbReference type="Proteomes" id="UP000006732">
    <property type="component" value="Chromosome"/>
</dbReference>
<keyword evidence="2" id="KW-0813">Transport</keyword>
<dbReference type="InterPro" id="IPR051010">
    <property type="entry name" value="BCAA_transport"/>
</dbReference>
<evidence type="ECO:0000256" key="1">
    <source>
        <dbReference type="ARBA" id="ARBA00010062"/>
    </source>
</evidence>
<dbReference type="CDD" id="cd19983">
    <property type="entry name" value="PBP1_ABC_HAAT-like"/>
    <property type="match status" value="1"/>
</dbReference>
<dbReference type="HOGENOM" id="CLU_027128_6_3_7"/>
<dbReference type="AlphaFoldDB" id="A1AQF9"/>
<sequence length="372" mass="40396">MPLRIRFLYSLLALGCIALFLSGCERKPIRIGFVGGMSGRVADLGVGGRNGALLAVEERNARGGINGRPVELIIRDDEQNVETARKVTRELTESNVEALIGPMTSSVALAMVPIVNQARLVTVSPTVTSTQLSGADDYFLRVLPDTSTYAPKSALFHLKKSGLRRAAIVYDTGNSSYTTSWLAGFRKSFENSGGSIVVSRSFTSGENIAFSPIVRDLLRHDPDLVVLVCNAVDAALLCQQIRKLDRRVTITVSEWGSTERFIELGGSAVEGVYFAQFINHGDVTPRYRNFLASYRTRFGQDPGFPGLAGYDAANVVLDALTARKGDASLKDTIVSAGSYQGVQRKIVLDRFGDARSTTFITVVKDGRFVTLE</sequence>
<comment type="similarity">
    <text evidence="1">Belongs to the leucine-binding protein family.</text>
</comment>
<dbReference type="InterPro" id="IPR028081">
    <property type="entry name" value="Leu-bd"/>
</dbReference>
<dbReference type="EMBL" id="CP000482">
    <property type="protein sequence ID" value="ABK99579.1"/>
    <property type="molecule type" value="Genomic_DNA"/>
</dbReference>
<dbReference type="eggNOG" id="COG0683">
    <property type="taxonomic scope" value="Bacteria"/>
</dbReference>
<keyword evidence="7" id="KW-1185">Reference proteome</keyword>
<protein>
    <submittedName>
        <fullName evidence="6">Amino acid/amide ABC transporter substrate-binding protein, HAAT family</fullName>
    </submittedName>
</protein>
<keyword evidence="4" id="KW-0029">Amino-acid transport</keyword>
<dbReference type="KEGG" id="ppd:Ppro_1970"/>
<dbReference type="OrthoDB" id="7337537at2"/>
<dbReference type="PROSITE" id="PS51257">
    <property type="entry name" value="PROKAR_LIPOPROTEIN"/>
    <property type="match status" value="1"/>
</dbReference>
<organism evidence="6 7">
    <name type="scientific">Pelobacter propionicus (strain DSM 2379 / NBRC 103807 / OttBd1)</name>
    <dbReference type="NCBI Taxonomy" id="338966"/>
    <lineage>
        <taxon>Bacteria</taxon>
        <taxon>Pseudomonadati</taxon>
        <taxon>Thermodesulfobacteriota</taxon>
        <taxon>Desulfuromonadia</taxon>
        <taxon>Desulfuromonadales</taxon>
        <taxon>Desulfuromonadaceae</taxon>
        <taxon>Pelobacter</taxon>
    </lineage>
</organism>
<dbReference type="STRING" id="338966.Ppro_1970"/>
<dbReference type="SUPFAM" id="SSF53822">
    <property type="entry name" value="Periplasmic binding protein-like I"/>
    <property type="match status" value="1"/>
</dbReference>
<keyword evidence="3" id="KW-0732">Signal</keyword>
<evidence type="ECO:0000256" key="3">
    <source>
        <dbReference type="ARBA" id="ARBA00022729"/>
    </source>
</evidence>
<dbReference type="Pfam" id="PF13458">
    <property type="entry name" value="Peripla_BP_6"/>
    <property type="match status" value="1"/>
</dbReference>
<evidence type="ECO:0000313" key="7">
    <source>
        <dbReference type="Proteomes" id="UP000006732"/>
    </source>
</evidence>
<accession>A1AQF9</accession>
<evidence type="ECO:0000313" key="6">
    <source>
        <dbReference type="EMBL" id="ABK99579.1"/>
    </source>
</evidence>
<name>A1AQF9_PELPD</name>
<dbReference type="InterPro" id="IPR000709">
    <property type="entry name" value="Leu_Ile_Val-bd"/>
</dbReference>
<feature type="domain" description="Leucine-binding protein" evidence="5">
    <location>
        <begin position="28"/>
        <end position="345"/>
    </location>
</feature>
<dbReference type="InterPro" id="IPR028082">
    <property type="entry name" value="Peripla_BP_I"/>
</dbReference>
<evidence type="ECO:0000259" key="5">
    <source>
        <dbReference type="Pfam" id="PF13458"/>
    </source>
</evidence>
<dbReference type="PANTHER" id="PTHR30483:SF6">
    <property type="entry name" value="PERIPLASMIC BINDING PROTEIN OF ABC TRANSPORTER FOR NATURAL AMINO ACIDS"/>
    <property type="match status" value="1"/>
</dbReference>
<dbReference type="Gene3D" id="3.40.50.2300">
    <property type="match status" value="2"/>
</dbReference>
<evidence type="ECO:0000256" key="2">
    <source>
        <dbReference type="ARBA" id="ARBA00022448"/>
    </source>
</evidence>
<dbReference type="GO" id="GO:0006865">
    <property type="term" value="P:amino acid transport"/>
    <property type="evidence" value="ECO:0007669"/>
    <property type="project" value="UniProtKB-KW"/>
</dbReference>
<dbReference type="PANTHER" id="PTHR30483">
    <property type="entry name" value="LEUCINE-SPECIFIC-BINDING PROTEIN"/>
    <property type="match status" value="1"/>
</dbReference>
<reference evidence="6 7" key="1">
    <citation type="submission" date="2006-10" db="EMBL/GenBank/DDBJ databases">
        <title>Complete sequence of chromosome of Pelobacter propionicus DSM 2379.</title>
        <authorList>
            <consortium name="US DOE Joint Genome Institute"/>
            <person name="Copeland A."/>
            <person name="Lucas S."/>
            <person name="Lapidus A."/>
            <person name="Barry K."/>
            <person name="Detter J.C."/>
            <person name="Glavina del Rio T."/>
            <person name="Hammon N."/>
            <person name="Israni S."/>
            <person name="Dalin E."/>
            <person name="Tice H."/>
            <person name="Pitluck S."/>
            <person name="Saunders E."/>
            <person name="Brettin T."/>
            <person name="Bruce D."/>
            <person name="Han C."/>
            <person name="Tapia R."/>
            <person name="Schmutz J."/>
            <person name="Larimer F."/>
            <person name="Land M."/>
            <person name="Hauser L."/>
            <person name="Kyrpides N."/>
            <person name="Kim E."/>
            <person name="Lovley D."/>
            <person name="Richardson P."/>
        </authorList>
    </citation>
    <scope>NUCLEOTIDE SEQUENCE [LARGE SCALE GENOMIC DNA]</scope>
    <source>
        <strain evidence="7">DSM 2379 / NBRC 103807 / OttBd1</strain>
    </source>
</reference>
<proteinExistence type="inferred from homology"/>
<gene>
    <name evidence="6" type="ordered locus">Ppro_1970</name>
</gene>
<dbReference type="PRINTS" id="PR00337">
    <property type="entry name" value="LEUILEVALBP"/>
</dbReference>
<evidence type="ECO:0000256" key="4">
    <source>
        <dbReference type="ARBA" id="ARBA00022970"/>
    </source>
</evidence>